<dbReference type="Pfam" id="PF13411">
    <property type="entry name" value="MerR_1"/>
    <property type="match status" value="1"/>
</dbReference>
<feature type="domain" description="HTH merR-type" evidence="3">
    <location>
        <begin position="1"/>
        <end position="71"/>
    </location>
</feature>
<organism evidence="4 5">
    <name type="scientific">Microbulbifer salipaludis</name>
    <dbReference type="NCBI Taxonomy" id="187980"/>
    <lineage>
        <taxon>Bacteria</taxon>
        <taxon>Pseudomonadati</taxon>
        <taxon>Pseudomonadota</taxon>
        <taxon>Gammaproteobacteria</taxon>
        <taxon>Cellvibrionales</taxon>
        <taxon>Microbulbiferaceae</taxon>
        <taxon>Microbulbifer</taxon>
    </lineage>
</organism>
<dbReference type="NCBIfam" id="TIGR02047">
    <property type="entry name" value="CadR-PbrR"/>
    <property type="match status" value="1"/>
</dbReference>
<dbReference type="RefSeq" id="WP_207002432.1">
    <property type="nucleotide sequence ID" value="NZ_JAEKJR010000002.1"/>
</dbReference>
<dbReference type="SMART" id="SM00422">
    <property type="entry name" value="HTH_MERR"/>
    <property type="match status" value="1"/>
</dbReference>
<proteinExistence type="predicted"/>
<dbReference type="PANTHER" id="PTHR30204">
    <property type="entry name" value="REDOX-CYCLING DRUG-SENSING TRANSCRIPTIONAL ACTIVATOR SOXR"/>
    <property type="match status" value="1"/>
</dbReference>
<sequence>MSYKIGEAARLAGCKVETVRYYEQMGLLPAPARSEGNFRLYSDSQVEQLSFIRHCRSLDMSLENIRELLQFREMPSKSCAGINQLIDEHIDCVESRMDALQQLRQQLRNLRNRCSGERSIESCKILHGLTGCPCHSTEAG</sequence>
<keyword evidence="2" id="KW-0175">Coiled coil</keyword>
<keyword evidence="1" id="KW-0238">DNA-binding</keyword>
<dbReference type="InterPro" id="IPR000551">
    <property type="entry name" value="MerR-type_HTH_dom"/>
</dbReference>
<evidence type="ECO:0000256" key="1">
    <source>
        <dbReference type="ARBA" id="ARBA00023125"/>
    </source>
</evidence>
<dbReference type="PRINTS" id="PR00040">
    <property type="entry name" value="HTHMERR"/>
</dbReference>
<name>A0ABS3E8F3_9GAMM</name>
<evidence type="ECO:0000313" key="5">
    <source>
        <dbReference type="Proteomes" id="UP000664293"/>
    </source>
</evidence>
<feature type="coiled-coil region" evidence="2">
    <location>
        <begin position="90"/>
        <end position="120"/>
    </location>
</feature>
<evidence type="ECO:0000313" key="4">
    <source>
        <dbReference type="EMBL" id="MBN8431600.1"/>
    </source>
</evidence>
<accession>A0ABS3E8F3</accession>
<dbReference type="InterPro" id="IPR047057">
    <property type="entry name" value="MerR_fam"/>
</dbReference>
<evidence type="ECO:0000256" key="2">
    <source>
        <dbReference type="SAM" id="Coils"/>
    </source>
</evidence>
<reference evidence="4 5" key="1">
    <citation type="submission" date="2020-12" db="EMBL/GenBank/DDBJ databases">
        <title>Oil enriched cultivation method for isolating marine PHA-producing bacteria.</title>
        <authorList>
            <person name="Zheng W."/>
            <person name="Yu S."/>
            <person name="Huang Y."/>
        </authorList>
    </citation>
    <scope>NUCLEOTIDE SEQUENCE [LARGE SCALE GENOMIC DNA]</scope>
    <source>
        <strain evidence="4 5">SN0-2</strain>
    </source>
</reference>
<dbReference type="Gene3D" id="1.10.1660.10">
    <property type="match status" value="1"/>
</dbReference>
<dbReference type="Proteomes" id="UP000664293">
    <property type="component" value="Unassembled WGS sequence"/>
</dbReference>
<dbReference type="SUPFAM" id="SSF46955">
    <property type="entry name" value="Putative DNA-binding domain"/>
    <property type="match status" value="1"/>
</dbReference>
<comment type="caution">
    <text evidence="4">The sequence shown here is derived from an EMBL/GenBank/DDBJ whole genome shotgun (WGS) entry which is preliminary data.</text>
</comment>
<protein>
    <submittedName>
        <fullName evidence="4">Cd(II)/Pb(II)-responsive transcriptional regulator</fullName>
    </submittedName>
</protein>
<keyword evidence="5" id="KW-1185">Reference proteome</keyword>
<dbReference type="EMBL" id="JAEKJR010000002">
    <property type="protein sequence ID" value="MBN8431600.1"/>
    <property type="molecule type" value="Genomic_DNA"/>
</dbReference>
<dbReference type="CDD" id="cd04784">
    <property type="entry name" value="HTH_CadR-PbrR"/>
    <property type="match status" value="1"/>
</dbReference>
<gene>
    <name evidence="4" type="primary">cadR</name>
    <name evidence="4" type="ORF">JF535_12125</name>
</gene>
<dbReference type="InterPro" id="IPR011791">
    <property type="entry name" value="CadR-PbrR"/>
</dbReference>
<dbReference type="PROSITE" id="PS00552">
    <property type="entry name" value="HTH_MERR_1"/>
    <property type="match status" value="1"/>
</dbReference>
<dbReference type="PANTHER" id="PTHR30204:SF92">
    <property type="entry name" value="HTH-TYPE TRANSCRIPTIONAL REGULATOR ZNTR"/>
    <property type="match status" value="1"/>
</dbReference>
<dbReference type="InterPro" id="IPR009061">
    <property type="entry name" value="DNA-bd_dom_put_sf"/>
</dbReference>
<dbReference type="PROSITE" id="PS50937">
    <property type="entry name" value="HTH_MERR_2"/>
    <property type="match status" value="1"/>
</dbReference>
<evidence type="ECO:0000259" key="3">
    <source>
        <dbReference type="PROSITE" id="PS50937"/>
    </source>
</evidence>